<comment type="caution">
    <text evidence="11">The sequence shown here is derived from an EMBL/GenBank/DDBJ whole genome shotgun (WGS) entry which is preliminary data.</text>
</comment>
<dbReference type="Pfam" id="PF14890">
    <property type="entry name" value="Intein_splicing"/>
    <property type="match status" value="1"/>
</dbReference>
<dbReference type="PROSITE" id="PS50818">
    <property type="entry name" value="INTEIN_C_TER"/>
    <property type="match status" value="1"/>
</dbReference>
<dbReference type="GO" id="GO:0006310">
    <property type="term" value="P:DNA recombination"/>
    <property type="evidence" value="ECO:0007669"/>
    <property type="project" value="UniProtKB-KW"/>
</dbReference>
<dbReference type="AlphaFoldDB" id="A0A1F6W278"/>
<evidence type="ECO:0000259" key="8">
    <source>
        <dbReference type="PROSITE" id="PS50819"/>
    </source>
</evidence>
<dbReference type="PROSITE" id="PS51900">
    <property type="entry name" value="CB"/>
    <property type="match status" value="1"/>
</dbReference>
<dbReference type="Pfam" id="PF14528">
    <property type="entry name" value="LAGLIDADG_3"/>
    <property type="match status" value="1"/>
</dbReference>
<dbReference type="PANTHER" id="PTHR30349:SF41">
    <property type="entry name" value="INTEGRASE_RECOMBINASE PROTEIN MJ0367-RELATED"/>
    <property type="match status" value="1"/>
</dbReference>
<feature type="domain" description="DOD-type homing endonuclease" evidence="8">
    <location>
        <begin position="377"/>
        <end position="509"/>
    </location>
</feature>
<evidence type="ECO:0008006" key="13">
    <source>
        <dbReference type="Google" id="ProtNLM"/>
    </source>
</evidence>
<dbReference type="InterPro" id="IPR006141">
    <property type="entry name" value="Intein_N"/>
</dbReference>
<dbReference type="PROSITE" id="PS50819">
    <property type="entry name" value="INTEIN_ENDONUCLEASE"/>
    <property type="match status" value="1"/>
</dbReference>
<evidence type="ECO:0000313" key="12">
    <source>
        <dbReference type="Proteomes" id="UP000179275"/>
    </source>
</evidence>
<evidence type="ECO:0000256" key="4">
    <source>
        <dbReference type="ARBA" id="ARBA00023000"/>
    </source>
</evidence>
<evidence type="ECO:0000259" key="9">
    <source>
        <dbReference type="PROSITE" id="PS51898"/>
    </source>
</evidence>
<dbReference type="Gene3D" id="2.170.16.10">
    <property type="entry name" value="Hedgehog/Intein (Hint) domain"/>
    <property type="match status" value="2"/>
</dbReference>
<keyword evidence="2" id="KW-0068">Autocatalytic cleavage</keyword>
<dbReference type="Pfam" id="PF00589">
    <property type="entry name" value="Phage_integrase"/>
    <property type="match status" value="2"/>
</dbReference>
<evidence type="ECO:0000256" key="3">
    <source>
        <dbReference type="ARBA" id="ARBA00022908"/>
    </source>
</evidence>
<name>A0A1F6W278_9BACT</name>
<dbReference type="EMBL" id="MFUG01000013">
    <property type="protein sequence ID" value="OGI76020.1"/>
    <property type="molecule type" value="Genomic_DNA"/>
</dbReference>
<dbReference type="InterPro" id="IPR010998">
    <property type="entry name" value="Integrase_recombinase_N"/>
</dbReference>
<dbReference type="Proteomes" id="UP000179275">
    <property type="component" value="Unassembled WGS sequence"/>
</dbReference>
<dbReference type="PROSITE" id="PS51898">
    <property type="entry name" value="TYR_RECOMBINASE"/>
    <property type="match status" value="2"/>
</dbReference>
<evidence type="ECO:0000259" key="10">
    <source>
        <dbReference type="PROSITE" id="PS51900"/>
    </source>
</evidence>
<dbReference type="PANTHER" id="PTHR30349">
    <property type="entry name" value="PHAGE INTEGRASE-RELATED"/>
    <property type="match status" value="1"/>
</dbReference>
<dbReference type="GO" id="GO:0003677">
    <property type="term" value="F:DNA binding"/>
    <property type="evidence" value="ECO:0007669"/>
    <property type="project" value="UniProtKB-UniRule"/>
</dbReference>
<dbReference type="InterPro" id="IPR036844">
    <property type="entry name" value="Hint_dom_sf"/>
</dbReference>
<evidence type="ECO:0000256" key="2">
    <source>
        <dbReference type="ARBA" id="ARBA00022813"/>
    </source>
</evidence>
<dbReference type="InterPro" id="IPR044068">
    <property type="entry name" value="CB"/>
</dbReference>
<evidence type="ECO:0000256" key="1">
    <source>
        <dbReference type="ARBA" id="ARBA00008857"/>
    </source>
</evidence>
<feature type="domain" description="Tyr recombinase" evidence="9">
    <location>
        <begin position="116"/>
        <end position="311"/>
    </location>
</feature>
<evidence type="ECO:0000256" key="7">
    <source>
        <dbReference type="PROSITE-ProRule" id="PRU01248"/>
    </source>
</evidence>
<dbReference type="GO" id="GO:0016539">
    <property type="term" value="P:intein-mediated protein splicing"/>
    <property type="evidence" value="ECO:0007669"/>
    <property type="project" value="InterPro"/>
</dbReference>
<dbReference type="InterPro" id="IPR003586">
    <property type="entry name" value="Hint_dom_C"/>
</dbReference>
<dbReference type="InterPro" id="IPR013762">
    <property type="entry name" value="Integrase-like_cat_sf"/>
</dbReference>
<reference evidence="11 12" key="1">
    <citation type="journal article" date="2016" name="Nat. Commun.">
        <title>Thousands of microbial genomes shed light on interconnected biogeochemical processes in an aquifer system.</title>
        <authorList>
            <person name="Anantharaman K."/>
            <person name="Brown C.T."/>
            <person name="Hug L.A."/>
            <person name="Sharon I."/>
            <person name="Castelle C.J."/>
            <person name="Probst A.J."/>
            <person name="Thomas B.C."/>
            <person name="Singh A."/>
            <person name="Wilkins M.J."/>
            <person name="Karaoz U."/>
            <person name="Brodie E.L."/>
            <person name="Williams K.H."/>
            <person name="Hubbard S.S."/>
            <person name="Banfield J.F."/>
        </authorList>
    </citation>
    <scope>NUCLEOTIDE SEQUENCE [LARGE SCALE GENOMIC DNA]</scope>
</reference>
<dbReference type="InterPro" id="IPR002104">
    <property type="entry name" value="Integrase_catalytic"/>
</dbReference>
<dbReference type="SUPFAM" id="SSF51294">
    <property type="entry name" value="Hedgehog/intein (Hint) domain"/>
    <property type="match status" value="1"/>
</dbReference>
<dbReference type="SUPFAM" id="SSF56349">
    <property type="entry name" value="DNA breaking-rejoining enzymes"/>
    <property type="match status" value="2"/>
</dbReference>
<dbReference type="SMART" id="SM00305">
    <property type="entry name" value="HintC"/>
    <property type="match status" value="1"/>
</dbReference>
<evidence type="ECO:0000256" key="5">
    <source>
        <dbReference type="ARBA" id="ARBA00023125"/>
    </source>
</evidence>
<feature type="domain" description="Core-binding (CB)" evidence="10">
    <location>
        <begin position="2"/>
        <end position="96"/>
    </location>
</feature>
<organism evidence="11 12">
    <name type="scientific">Candidatus Nomurabacteria bacterium RIFCSPHIGHO2_02_FULL_42_19</name>
    <dbReference type="NCBI Taxonomy" id="1801756"/>
    <lineage>
        <taxon>Bacteria</taxon>
        <taxon>Candidatus Nomuraibacteriota</taxon>
    </lineage>
</organism>
<dbReference type="Gene3D" id="1.10.443.10">
    <property type="entry name" value="Intergrase catalytic core"/>
    <property type="match status" value="2"/>
</dbReference>
<proteinExistence type="inferred from homology"/>
<dbReference type="Pfam" id="PF02899">
    <property type="entry name" value="Phage_int_SAM_1"/>
    <property type="match status" value="1"/>
</dbReference>
<dbReference type="NCBIfam" id="TIGR01443">
    <property type="entry name" value="intein_Cterm"/>
    <property type="match status" value="1"/>
</dbReference>
<dbReference type="GO" id="GO:0015074">
    <property type="term" value="P:DNA integration"/>
    <property type="evidence" value="ECO:0007669"/>
    <property type="project" value="UniProtKB-KW"/>
</dbReference>
<dbReference type="SUPFAM" id="SSF55608">
    <property type="entry name" value="Homing endonucleases"/>
    <property type="match status" value="1"/>
</dbReference>
<dbReference type="STRING" id="1801756.A3C67_01470"/>
<evidence type="ECO:0000313" key="11">
    <source>
        <dbReference type="EMBL" id="OGI76020.1"/>
    </source>
</evidence>
<protein>
    <recommendedName>
        <fullName evidence="13">Tyrosine recombinase XerC</fullName>
    </recommendedName>
</protein>
<dbReference type="InterPro" id="IPR004107">
    <property type="entry name" value="Integrase_SAM-like_N"/>
</dbReference>
<dbReference type="Gene3D" id="3.10.28.10">
    <property type="entry name" value="Homing endonucleases"/>
    <property type="match status" value="1"/>
</dbReference>
<dbReference type="InterPro" id="IPR027434">
    <property type="entry name" value="Homing_endonucl"/>
</dbReference>
<sequence length="731" mass="84526">MASLKELKNRFLEYVEIEKGRALRTVENYDQWLSRFLAFAKTDNPEKITDELVREFRLWLNRQPTGNNIKNRNETLSKRTQNYHLIALRAFLKYLARNNVPTLQAERIELAKVNPHQLDLITPLELSRLLASPRGEDLKDLRDKAILELLFSTGLRVSELCSLTSDINLSSDELSIRGKGGKIRVVFISEEARKAVKKYLASRKDMTEALFVQIPGPMSNSKKTKKMDLKALTKRSIERIVKEHAIKAGISKRVTPHTIRHCLHPDTLVFLPHTIMSAKELFQSSIKNITAIDFKKGKTIKSQIVQKSAHISTSIVNLSANGYITSVSQDHKFFTIGKYGIEEVFAKDLNKDRFVAGVRKVRMDSSNKSGQKNKWRLVGYITGDGTISEKRRGVIIADKNIFFINYYKDIIISEYKHEPTVFKQPNTNSNLLNFYSKSFVKYLRKIGITEKSPLRRVPKTLFSQNKENIRHFLAGYYDAEGNEGSSIRFFSTSKMLLKDVQMLLLTLGIDSHLYTRLRKVKLPKGRIIDNVIYILQILHKPDQELFKKTIPTLKKITPVNVFEGDKVPVREMLKDIYFSLNKKWHNFARHLKSEEGIDIYRYVGNTTKMVPTRDVLRKIIKYLRDAYCIDKRLDFMANLIESDIQWLRVQKIEKQKYSGLVYDFAVDKYENLITDGFISHNCFATDLLSNGADLRSVQVMLGHSNISTTQIYTHVTDTHLRDIHKKFHNKK</sequence>
<dbReference type="Gene3D" id="1.10.150.130">
    <property type="match status" value="1"/>
</dbReference>
<gene>
    <name evidence="11" type="ORF">A3C67_01470</name>
</gene>
<keyword evidence="3" id="KW-0229">DNA integration</keyword>
<keyword evidence="4" id="KW-0651">Protein splicing</keyword>
<dbReference type="InterPro" id="IPR050090">
    <property type="entry name" value="Tyrosine_recombinase_XerCD"/>
</dbReference>
<comment type="similarity">
    <text evidence="1">Belongs to the 'phage' integrase family.</text>
</comment>
<feature type="domain" description="Tyr recombinase" evidence="9">
    <location>
        <begin position="521"/>
        <end position="725"/>
    </location>
</feature>
<accession>A0A1F6W278</accession>
<dbReference type="InterPro" id="IPR030934">
    <property type="entry name" value="Intein_C"/>
</dbReference>
<dbReference type="GO" id="GO:0004519">
    <property type="term" value="F:endonuclease activity"/>
    <property type="evidence" value="ECO:0007669"/>
    <property type="project" value="InterPro"/>
</dbReference>
<evidence type="ECO:0000256" key="6">
    <source>
        <dbReference type="ARBA" id="ARBA00023172"/>
    </source>
</evidence>
<dbReference type="InterPro" id="IPR004042">
    <property type="entry name" value="Intein_endonuc_central"/>
</dbReference>
<keyword evidence="5 7" id="KW-0238">DNA-binding</keyword>
<dbReference type="InterPro" id="IPR004860">
    <property type="entry name" value="LAGLIDADG_dom"/>
</dbReference>
<dbReference type="InterPro" id="IPR011010">
    <property type="entry name" value="DNA_brk_join_enz"/>
</dbReference>
<keyword evidence="6" id="KW-0233">DNA recombination</keyword>
<dbReference type="InterPro" id="IPR006142">
    <property type="entry name" value="INTEIN"/>
</dbReference>
<dbReference type="PRINTS" id="PR00379">
    <property type="entry name" value="INTEIN"/>
</dbReference>
<dbReference type="PROSITE" id="PS50817">
    <property type="entry name" value="INTEIN_N_TER"/>
    <property type="match status" value="1"/>
</dbReference>